<dbReference type="EMBL" id="CACVKT020005092">
    <property type="protein sequence ID" value="CAC5392907.1"/>
    <property type="molecule type" value="Genomic_DNA"/>
</dbReference>
<dbReference type="PANTHER" id="PTHR46844">
    <property type="entry name" value="SLR5058 PROTEIN"/>
    <property type="match status" value="1"/>
</dbReference>
<organism evidence="3 4">
    <name type="scientific">Mytilus coruscus</name>
    <name type="common">Sea mussel</name>
    <dbReference type="NCBI Taxonomy" id="42192"/>
    <lineage>
        <taxon>Eukaryota</taxon>
        <taxon>Metazoa</taxon>
        <taxon>Spiralia</taxon>
        <taxon>Lophotrochozoa</taxon>
        <taxon>Mollusca</taxon>
        <taxon>Bivalvia</taxon>
        <taxon>Autobranchia</taxon>
        <taxon>Pteriomorphia</taxon>
        <taxon>Mytilida</taxon>
        <taxon>Mytiloidea</taxon>
        <taxon>Mytilidae</taxon>
        <taxon>Mytilinae</taxon>
        <taxon>Mytilus</taxon>
    </lineage>
</organism>
<reference evidence="3 4" key="1">
    <citation type="submission" date="2020-06" db="EMBL/GenBank/DDBJ databases">
        <authorList>
            <person name="Li R."/>
            <person name="Bekaert M."/>
        </authorList>
    </citation>
    <scope>NUCLEOTIDE SEQUENCE [LARGE SCALE GENOMIC DNA]</scope>
    <source>
        <strain evidence="4">wild</strain>
    </source>
</reference>
<evidence type="ECO:0000313" key="3">
    <source>
        <dbReference type="EMBL" id="CAC5392907.1"/>
    </source>
</evidence>
<dbReference type="Proteomes" id="UP000507470">
    <property type="component" value="Unassembled WGS sequence"/>
</dbReference>
<dbReference type="InterPro" id="IPR041249">
    <property type="entry name" value="HEPN_DZIP3"/>
</dbReference>
<dbReference type="Pfam" id="PF18738">
    <property type="entry name" value="HEPN_DZIP3"/>
    <property type="match status" value="1"/>
</dbReference>
<accession>A0A6J8CDD4</accession>
<sequence>MSLTVEESNFLRFYFLNLKIASKAVRLYFDSVHPPAGLANELANSSATLKGLRFITKLQLKILYPSPASNVRSDDFDTTLIVCLLRNMRPRETAPSTGWDNLPIPGDTSTGADLARVKWYRNKLTHSEDGKLSPTDFSQYWGDLQVAIGRLGGPSLLIEAQSALHIVMDKSLTDILKLVRNCKQDVHDLHITQEEHTNMIENLKTAIENQKICKAQHENRMQKLNDSLKKGETEAQKITAELKEHKGAIDKAIENIEAFKREIEKKEDIIKDIQEKAVEKQNQIENHLVSLQCKFDKKFKEIDEQLVKHDGQMAKYEGQLVKNDEQITKQGGQLVKHDEQLATCEKNIDDMKELYATNVTSGKTGSVYS</sequence>
<name>A0A6J8CDD4_MYTCO</name>
<evidence type="ECO:0000313" key="4">
    <source>
        <dbReference type="Proteomes" id="UP000507470"/>
    </source>
</evidence>
<evidence type="ECO:0000259" key="2">
    <source>
        <dbReference type="Pfam" id="PF18738"/>
    </source>
</evidence>
<keyword evidence="4" id="KW-1185">Reference proteome</keyword>
<evidence type="ECO:0000256" key="1">
    <source>
        <dbReference type="SAM" id="Coils"/>
    </source>
</evidence>
<protein>
    <recommendedName>
        <fullName evidence="2">DZIP3-like HEPN domain-containing protein</fullName>
    </recommendedName>
</protein>
<dbReference type="PANTHER" id="PTHR46844:SF1">
    <property type="entry name" value="SLR5058 PROTEIN"/>
    <property type="match status" value="1"/>
</dbReference>
<feature type="coiled-coil region" evidence="1">
    <location>
        <begin position="200"/>
        <end position="290"/>
    </location>
</feature>
<dbReference type="AlphaFoldDB" id="A0A6J8CDD4"/>
<feature type="domain" description="DZIP3-like HEPN" evidence="2">
    <location>
        <begin position="38"/>
        <end position="171"/>
    </location>
</feature>
<dbReference type="OrthoDB" id="6116322at2759"/>
<gene>
    <name evidence="3" type="ORF">MCOR_27809</name>
</gene>
<proteinExistence type="predicted"/>
<keyword evidence="1" id="KW-0175">Coiled coil</keyword>